<dbReference type="AlphaFoldDB" id="A0A2Z6MFI3"/>
<sequence length="92" mass="10783">MASETSSPSSLKLINFIHHSQHYLKKSLRLKKYKSMDDIMVMVRWCSMVEETDNDEGDEVARAIELKISGWFLNGRIENLKEMFLKNFLSIK</sequence>
<evidence type="ECO:0000313" key="1">
    <source>
        <dbReference type="EMBL" id="GAU21665.1"/>
    </source>
</evidence>
<accession>A0A2Z6MFI3</accession>
<dbReference type="EMBL" id="DF973234">
    <property type="protein sequence ID" value="GAU21665.1"/>
    <property type="molecule type" value="Genomic_DNA"/>
</dbReference>
<reference evidence="2" key="1">
    <citation type="journal article" date="2017" name="Front. Plant Sci.">
        <title>Climate Clever Clovers: New Paradigm to Reduce the Environmental Footprint of Ruminants by Breeding Low Methanogenic Forages Utilizing Haplotype Variation.</title>
        <authorList>
            <person name="Kaur P."/>
            <person name="Appels R."/>
            <person name="Bayer P.E."/>
            <person name="Keeble-Gagnere G."/>
            <person name="Wang J."/>
            <person name="Hirakawa H."/>
            <person name="Shirasawa K."/>
            <person name="Vercoe P."/>
            <person name="Stefanova K."/>
            <person name="Durmic Z."/>
            <person name="Nichols P."/>
            <person name="Revell C."/>
            <person name="Isobe S.N."/>
            <person name="Edwards D."/>
            <person name="Erskine W."/>
        </authorList>
    </citation>
    <scope>NUCLEOTIDE SEQUENCE [LARGE SCALE GENOMIC DNA]</scope>
    <source>
        <strain evidence="2">cv. Daliak</strain>
    </source>
</reference>
<dbReference type="Proteomes" id="UP000242715">
    <property type="component" value="Unassembled WGS sequence"/>
</dbReference>
<gene>
    <name evidence="1" type="ORF">TSUD_251490</name>
</gene>
<protein>
    <submittedName>
        <fullName evidence="1">Uncharacterized protein</fullName>
    </submittedName>
</protein>
<proteinExistence type="predicted"/>
<organism evidence="1 2">
    <name type="scientific">Trifolium subterraneum</name>
    <name type="common">Subterranean clover</name>
    <dbReference type="NCBI Taxonomy" id="3900"/>
    <lineage>
        <taxon>Eukaryota</taxon>
        <taxon>Viridiplantae</taxon>
        <taxon>Streptophyta</taxon>
        <taxon>Embryophyta</taxon>
        <taxon>Tracheophyta</taxon>
        <taxon>Spermatophyta</taxon>
        <taxon>Magnoliopsida</taxon>
        <taxon>eudicotyledons</taxon>
        <taxon>Gunneridae</taxon>
        <taxon>Pentapetalae</taxon>
        <taxon>rosids</taxon>
        <taxon>fabids</taxon>
        <taxon>Fabales</taxon>
        <taxon>Fabaceae</taxon>
        <taxon>Papilionoideae</taxon>
        <taxon>50 kb inversion clade</taxon>
        <taxon>NPAAA clade</taxon>
        <taxon>Hologalegina</taxon>
        <taxon>IRL clade</taxon>
        <taxon>Trifolieae</taxon>
        <taxon>Trifolium</taxon>
    </lineage>
</organism>
<keyword evidence="2" id="KW-1185">Reference proteome</keyword>
<name>A0A2Z6MFI3_TRISU</name>
<evidence type="ECO:0000313" key="2">
    <source>
        <dbReference type="Proteomes" id="UP000242715"/>
    </source>
</evidence>